<feature type="signal peptide" evidence="1">
    <location>
        <begin position="1"/>
        <end position="21"/>
    </location>
</feature>
<evidence type="ECO:0000259" key="2">
    <source>
        <dbReference type="Pfam" id="PF13568"/>
    </source>
</evidence>
<organism evidence="3 4">
    <name type="scientific">Xanthomarina spongicola</name>
    <dbReference type="NCBI Taxonomy" id="570520"/>
    <lineage>
        <taxon>Bacteria</taxon>
        <taxon>Pseudomonadati</taxon>
        <taxon>Bacteroidota</taxon>
        <taxon>Flavobacteriia</taxon>
        <taxon>Flavobacteriales</taxon>
        <taxon>Flavobacteriaceae</taxon>
        <taxon>Xanthomarina</taxon>
    </lineage>
</organism>
<dbReference type="AlphaFoldDB" id="A0A316DJ55"/>
<dbReference type="Pfam" id="PF13568">
    <property type="entry name" value="OMP_b-brl_2"/>
    <property type="match status" value="1"/>
</dbReference>
<name>A0A316DJ55_9FLAO</name>
<evidence type="ECO:0000313" key="4">
    <source>
        <dbReference type="Proteomes" id="UP000245430"/>
    </source>
</evidence>
<protein>
    <submittedName>
        <fullName evidence="3">Outer membrane protein with beta-barrel domain</fullName>
    </submittedName>
</protein>
<evidence type="ECO:0000313" key="3">
    <source>
        <dbReference type="EMBL" id="PWK17289.1"/>
    </source>
</evidence>
<dbReference type="SUPFAM" id="SSF56925">
    <property type="entry name" value="OMPA-like"/>
    <property type="match status" value="1"/>
</dbReference>
<feature type="domain" description="Outer membrane protein beta-barrel" evidence="2">
    <location>
        <begin position="20"/>
        <end position="242"/>
    </location>
</feature>
<reference evidence="3 4" key="1">
    <citation type="submission" date="2018-05" db="EMBL/GenBank/DDBJ databases">
        <title>Genomic Encyclopedia of Archaeal and Bacterial Type Strains, Phase II (KMG-II): from individual species to whole genera.</title>
        <authorList>
            <person name="Goeker M."/>
        </authorList>
    </citation>
    <scope>NUCLEOTIDE SEQUENCE [LARGE SCALE GENOMIC DNA]</scope>
    <source>
        <strain evidence="3 4">DSM 22637</strain>
    </source>
</reference>
<dbReference type="EMBL" id="QGGP01000010">
    <property type="protein sequence ID" value="PWK17289.1"/>
    <property type="molecule type" value="Genomic_DNA"/>
</dbReference>
<proteinExistence type="predicted"/>
<evidence type="ECO:0000256" key="1">
    <source>
        <dbReference type="SAM" id="SignalP"/>
    </source>
</evidence>
<keyword evidence="4" id="KW-1185">Reference proteome</keyword>
<dbReference type="InterPro" id="IPR025665">
    <property type="entry name" value="Beta-barrel_OMP_2"/>
</dbReference>
<dbReference type="Gene3D" id="2.40.160.20">
    <property type="match status" value="1"/>
</dbReference>
<accession>A0A316DJ55</accession>
<dbReference type="OrthoDB" id="893738at2"/>
<keyword evidence="1" id="KW-0732">Signal</keyword>
<dbReference type="Proteomes" id="UP000245430">
    <property type="component" value="Unassembled WGS sequence"/>
</dbReference>
<dbReference type="InterPro" id="IPR011250">
    <property type="entry name" value="OMP/PagP_B-barrel"/>
</dbReference>
<feature type="chain" id="PRO_5016318928" evidence="1">
    <location>
        <begin position="22"/>
        <end position="279"/>
    </location>
</feature>
<sequence length="279" mass="30819">MKHFNKLIVLALVLLTTGSFAQETKWGIRLGVGLPNLKSTDDNIYSKDYKTVAGFDGGIYLDYGLTENFSIKTELYYARKGGERNGMQPIPPAQLDPQLSALTGGVPIYANFDNRAVFDYIGIPVLAKYEWNLGDKWGVYANAGLYVEFILSPKQETSGSSQLYYDEAGNMPVQIVANPQDPPENWVLVDLPAQDLTATTDIDSDLADMDFGAMFGAGVSYKVCETGEIIFDMRGSYGFIPLQNDTDTYGTVHMGSFTFSLGYAYTFKRKSKKAEPVTE</sequence>
<comment type="caution">
    <text evidence="3">The sequence shown here is derived from an EMBL/GenBank/DDBJ whole genome shotgun (WGS) entry which is preliminary data.</text>
</comment>
<gene>
    <name evidence="3" type="ORF">LX78_02829</name>
</gene>
<dbReference type="RefSeq" id="WP_109683408.1">
    <property type="nucleotide sequence ID" value="NZ_QGGP01000010.1"/>
</dbReference>